<keyword evidence="5" id="KW-0676">Redox-active center</keyword>
<accession>A0A941DFX5</accession>
<evidence type="ECO:0000256" key="3">
    <source>
        <dbReference type="ARBA" id="ARBA00023157"/>
    </source>
</evidence>
<dbReference type="CDD" id="cd00498">
    <property type="entry name" value="Hsp33"/>
    <property type="match status" value="1"/>
</dbReference>
<keyword evidence="2" id="KW-0862">Zinc</keyword>
<dbReference type="GO" id="GO:0005737">
    <property type="term" value="C:cytoplasm"/>
    <property type="evidence" value="ECO:0007669"/>
    <property type="project" value="InterPro"/>
</dbReference>
<dbReference type="PIRSF" id="PIRSF005261">
    <property type="entry name" value="Heat_shock_Hsp33"/>
    <property type="match status" value="1"/>
</dbReference>
<dbReference type="Gene3D" id="1.10.287.480">
    <property type="entry name" value="helix hairpin bin"/>
    <property type="match status" value="1"/>
</dbReference>
<keyword evidence="1" id="KW-0963">Cytoplasm</keyword>
<dbReference type="InterPro" id="IPR016153">
    <property type="entry name" value="Heat_shock_Hsp33_N"/>
</dbReference>
<dbReference type="PANTHER" id="PTHR30111">
    <property type="entry name" value="33 KDA CHAPERONIN"/>
    <property type="match status" value="1"/>
</dbReference>
<dbReference type="GO" id="GO:0042026">
    <property type="term" value="P:protein refolding"/>
    <property type="evidence" value="ECO:0007669"/>
    <property type="project" value="TreeGrafter"/>
</dbReference>
<organism evidence="6 7">
    <name type="scientific">Undibacterium baiyunense</name>
    <dbReference type="NCBI Taxonomy" id="2828731"/>
    <lineage>
        <taxon>Bacteria</taxon>
        <taxon>Pseudomonadati</taxon>
        <taxon>Pseudomonadota</taxon>
        <taxon>Betaproteobacteria</taxon>
        <taxon>Burkholderiales</taxon>
        <taxon>Oxalobacteraceae</taxon>
        <taxon>Undibacterium</taxon>
    </lineage>
</organism>
<dbReference type="AlphaFoldDB" id="A0A941DFX5"/>
<keyword evidence="4" id="KW-0143">Chaperone</keyword>
<dbReference type="InterPro" id="IPR016154">
    <property type="entry name" value="Heat_shock_Hsp33_C"/>
</dbReference>
<dbReference type="InterPro" id="IPR000397">
    <property type="entry name" value="Heat_shock_Hsp33"/>
</dbReference>
<evidence type="ECO:0000256" key="2">
    <source>
        <dbReference type="ARBA" id="ARBA00022833"/>
    </source>
</evidence>
<dbReference type="EMBL" id="JAGSPM010000005">
    <property type="protein sequence ID" value="MBR7746913.1"/>
    <property type="molecule type" value="Genomic_DNA"/>
</dbReference>
<comment type="caution">
    <text evidence="6">The sequence shown here is derived from an EMBL/GenBank/DDBJ whole genome shotgun (WGS) entry which is preliminary data.</text>
</comment>
<dbReference type="Pfam" id="PF01430">
    <property type="entry name" value="HSP33"/>
    <property type="match status" value="1"/>
</dbReference>
<dbReference type="InterPro" id="IPR023212">
    <property type="entry name" value="Hsp33_helix_hairpin_bin_dom_sf"/>
</dbReference>
<reference evidence="6 7" key="1">
    <citation type="submission" date="2021-04" db="EMBL/GenBank/DDBJ databases">
        <title>novel species isolated from subtropical streams in China.</title>
        <authorList>
            <person name="Lu H."/>
        </authorList>
    </citation>
    <scope>NUCLEOTIDE SEQUENCE [LARGE SCALE GENOMIC DNA]</scope>
    <source>
        <strain evidence="6 7">BYS107W</strain>
    </source>
</reference>
<evidence type="ECO:0000313" key="7">
    <source>
        <dbReference type="Proteomes" id="UP000680158"/>
    </source>
</evidence>
<gene>
    <name evidence="6" type="primary">hslO</name>
    <name evidence="6" type="ORF">KDM92_09995</name>
</gene>
<dbReference type="PANTHER" id="PTHR30111:SF1">
    <property type="entry name" value="33 KDA CHAPERONIN"/>
    <property type="match status" value="1"/>
</dbReference>
<dbReference type="SUPFAM" id="SSF64397">
    <property type="entry name" value="Hsp33 domain"/>
    <property type="match status" value="1"/>
</dbReference>
<dbReference type="GO" id="GO:0044183">
    <property type="term" value="F:protein folding chaperone"/>
    <property type="evidence" value="ECO:0007669"/>
    <property type="project" value="TreeGrafter"/>
</dbReference>
<dbReference type="SUPFAM" id="SSF118352">
    <property type="entry name" value="HSP33 redox switch-like"/>
    <property type="match status" value="1"/>
</dbReference>
<name>A0A941DFX5_9BURK</name>
<proteinExistence type="predicted"/>
<protein>
    <submittedName>
        <fullName evidence="6">Hsp33 family molecular chaperone HslO</fullName>
    </submittedName>
</protein>
<dbReference type="Proteomes" id="UP000680158">
    <property type="component" value="Unassembled WGS sequence"/>
</dbReference>
<sequence length="333" mass="36888">MSVKKTIHQRRLKQATIIESTLGITVKDNLQKFMFEHAGVRGELVELSETWQEILSHQNYPQPVKVILGELLAAASLLSANLKFNGTMVMQIHGDGPIKLLVVECDSAQRLRATAKLAADAVIADNATLAELVHSHGQGRFVITLDPNDKLPGQQAYQGIVPLDGDSVATIIENYMMRSEQLDTKLWLAADAQVARGLLLQKLPKIGGTESSVEDETEAWNRAVILGSTLKQEELLSTDVNTLMTRLFWEETIRVFDPVHPQFHCNCTREKVGDMLKMLGEEEVNSAIAELNQLDINCDFCGKHYSFDQVDCAQLFTTNTLVDGVVAPNAIKH</sequence>
<dbReference type="Gene3D" id="3.55.30.10">
    <property type="entry name" value="Hsp33 domain"/>
    <property type="match status" value="1"/>
</dbReference>
<evidence type="ECO:0000256" key="4">
    <source>
        <dbReference type="ARBA" id="ARBA00023186"/>
    </source>
</evidence>
<evidence type="ECO:0000313" key="6">
    <source>
        <dbReference type="EMBL" id="MBR7746913.1"/>
    </source>
</evidence>
<dbReference type="NCBIfam" id="NF001033">
    <property type="entry name" value="PRK00114.1"/>
    <property type="match status" value="1"/>
</dbReference>
<evidence type="ECO:0000256" key="5">
    <source>
        <dbReference type="ARBA" id="ARBA00023284"/>
    </source>
</evidence>
<evidence type="ECO:0000256" key="1">
    <source>
        <dbReference type="ARBA" id="ARBA00022490"/>
    </source>
</evidence>
<keyword evidence="3" id="KW-1015">Disulfide bond</keyword>
<keyword evidence="7" id="KW-1185">Reference proteome</keyword>
<dbReference type="GO" id="GO:0051082">
    <property type="term" value="F:unfolded protein binding"/>
    <property type="evidence" value="ECO:0007669"/>
    <property type="project" value="InterPro"/>
</dbReference>
<dbReference type="Gene3D" id="3.90.1280.10">
    <property type="entry name" value="HSP33 redox switch-like"/>
    <property type="match status" value="1"/>
</dbReference>